<dbReference type="RefSeq" id="WP_073676445.1">
    <property type="nucleotide sequence ID" value="NZ_JAHBOL010000022.1"/>
</dbReference>
<proteinExistence type="predicted"/>
<dbReference type="Proteomes" id="UP000696413">
    <property type="component" value="Unassembled WGS sequence"/>
</dbReference>
<name>A0ABS6HJS1_MYCGD</name>
<dbReference type="Pfam" id="PF14025">
    <property type="entry name" value="DUF4241"/>
    <property type="match status" value="1"/>
</dbReference>
<keyword evidence="2" id="KW-1185">Reference proteome</keyword>
<protein>
    <submittedName>
        <fullName evidence="1">DUF4241 domain-containing protein</fullName>
    </submittedName>
</protein>
<organism evidence="1 2">
    <name type="scientific">Mycolicibacterium goodii</name>
    <name type="common">Mycobacterium goodii</name>
    <dbReference type="NCBI Taxonomy" id="134601"/>
    <lineage>
        <taxon>Bacteria</taxon>
        <taxon>Bacillati</taxon>
        <taxon>Actinomycetota</taxon>
        <taxon>Actinomycetes</taxon>
        <taxon>Mycobacteriales</taxon>
        <taxon>Mycobacteriaceae</taxon>
        <taxon>Mycolicibacterium</taxon>
    </lineage>
</organism>
<comment type="caution">
    <text evidence="1">The sequence shown here is derived from an EMBL/GenBank/DDBJ whole genome shotgun (WGS) entry which is preliminary data.</text>
</comment>
<dbReference type="InterPro" id="IPR025335">
    <property type="entry name" value="DUF4241"/>
</dbReference>
<gene>
    <name evidence="1" type="ORF">KL859_08565</name>
</gene>
<reference evidence="1 2" key="1">
    <citation type="submission" date="2021-05" db="EMBL/GenBank/DDBJ databases">
        <title>Draft Genome Sequences of Clinical Respiratory Isolates of Mycobacterium goodii Recovered in Ireland.</title>
        <authorList>
            <person name="Flanagan P.R."/>
            <person name="Mok S."/>
            <person name="Roycroft E."/>
            <person name="Rogers T.R."/>
            <person name="Fitzgibbon M."/>
        </authorList>
    </citation>
    <scope>NUCLEOTIDE SEQUENCE [LARGE SCALE GENOMIC DNA]</scope>
    <source>
        <strain evidence="1 2">14IE55</strain>
    </source>
</reference>
<dbReference type="EMBL" id="JAHBOM010000005">
    <property type="protein sequence ID" value="MBU8822929.1"/>
    <property type="molecule type" value="Genomic_DNA"/>
</dbReference>
<evidence type="ECO:0000313" key="1">
    <source>
        <dbReference type="EMBL" id="MBU8822929.1"/>
    </source>
</evidence>
<sequence>MIAPDLYALRPGVAPLHERACLLSIREAGTLTVPSGRVEIADPINLGQGFVASVPAGTWPVRLTIADVSEQLDGSHLRVAYLSIVFHDTPVARVEDVVPEGKPAPEPGCAYCVPVDCATVGLADADAAKHIDGLVYEVASPWFDEYVFADRNAQSAEEFVAPQNVPMLDAQRGENYILSPSGWGDGSYFVYATRDAQGTLCGVHVDFAVVHDPHAEYNFD</sequence>
<accession>A0ABS6HJS1</accession>
<evidence type="ECO:0000313" key="2">
    <source>
        <dbReference type="Proteomes" id="UP000696413"/>
    </source>
</evidence>